<sequence length="117" mass="13510">MYVVYLVWAYTPEDVLVRLGVTYYPDKYWALAVPCWICVLVLYGAWMYEGVNMMSVRDLDDPDLIAEENGFIGSEADEPDLPGSVPSMRDTPVEEVNRVLFQTKGRRVRTRRVGEKR</sequence>
<dbReference type="PANTHER" id="PTHR46346">
    <property type="entry name" value="PHOSPHATIDYLINOSITOL N-ACETYLGLUCOSAMINYLTRANSFERASE SUBUNIT P"/>
    <property type="match status" value="1"/>
</dbReference>
<dbReference type="PANTHER" id="PTHR46346:SF1">
    <property type="entry name" value="PHOSPHATIDYLINOSITOL N-ACETYLGLUCOSAMINYLTRANSFERASE SUBUNIT P"/>
    <property type="match status" value="1"/>
</dbReference>
<comment type="subcellular location">
    <subcellularLocation>
        <location evidence="1">Membrane</location>
        <topology evidence="1">Multi-pass membrane protein</topology>
    </subcellularLocation>
</comment>
<keyword evidence="3 5" id="KW-1133">Transmembrane helix</keyword>
<keyword evidence="4 5" id="KW-0472">Membrane</keyword>
<dbReference type="InterPro" id="IPR052263">
    <property type="entry name" value="GPI_Anchor_Biosynth"/>
</dbReference>
<evidence type="ECO:0000256" key="1">
    <source>
        <dbReference type="ARBA" id="ARBA00004141"/>
    </source>
</evidence>
<proteinExistence type="predicted"/>
<protein>
    <recommendedName>
        <fullName evidence="6">PIG-P domain-containing protein</fullName>
    </recommendedName>
</protein>
<accession>A0A7S0IFJ2</accession>
<dbReference type="GO" id="GO:0016020">
    <property type="term" value="C:membrane"/>
    <property type="evidence" value="ECO:0007669"/>
    <property type="project" value="UniProtKB-SubCell"/>
</dbReference>
<dbReference type="Pfam" id="PF08510">
    <property type="entry name" value="PIG-P"/>
    <property type="match status" value="1"/>
</dbReference>
<evidence type="ECO:0000256" key="2">
    <source>
        <dbReference type="ARBA" id="ARBA00022692"/>
    </source>
</evidence>
<evidence type="ECO:0000256" key="3">
    <source>
        <dbReference type="ARBA" id="ARBA00022989"/>
    </source>
</evidence>
<feature type="transmembrane region" description="Helical" evidence="5">
    <location>
        <begin position="28"/>
        <end position="48"/>
    </location>
</feature>
<evidence type="ECO:0000313" key="7">
    <source>
        <dbReference type="EMBL" id="CAD8520327.1"/>
    </source>
</evidence>
<evidence type="ECO:0000256" key="4">
    <source>
        <dbReference type="ARBA" id="ARBA00023136"/>
    </source>
</evidence>
<evidence type="ECO:0000259" key="6">
    <source>
        <dbReference type="Pfam" id="PF08510"/>
    </source>
</evidence>
<dbReference type="GO" id="GO:0006506">
    <property type="term" value="P:GPI anchor biosynthetic process"/>
    <property type="evidence" value="ECO:0007669"/>
    <property type="project" value="TreeGrafter"/>
</dbReference>
<feature type="domain" description="PIG-P" evidence="6">
    <location>
        <begin position="2"/>
        <end position="101"/>
    </location>
</feature>
<dbReference type="EMBL" id="HBEQ01009631">
    <property type="protein sequence ID" value="CAD8520327.1"/>
    <property type="molecule type" value="Transcribed_RNA"/>
</dbReference>
<name>A0A7S0IFJ2_MICPS</name>
<keyword evidence="2 5" id="KW-0812">Transmembrane</keyword>
<dbReference type="InterPro" id="IPR013717">
    <property type="entry name" value="PIG-P"/>
</dbReference>
<organism evidence="7">
    <name type="scientific">Micromonas pusilla</name>
    <name type="common">Picoplanktonic green alga</name>
    <name type="synonym">Chromulina pusilla</name>
    <dbReference type="NCBI Taxonomy" id="38833"/>
    <lineage>
        <taxon>Eukaryota</taxon>
        <taxon>Viridiplantae</taxon>
        <taxon>Chlorophyta</taxon>
        <taxon>Mamiellophyceae</taxon>
        <taxon>Mamiellales</taxon>
        <taxon>Mamiellaceae</taxon>
        <taxon>Micromonas</taxon>
    </lineage>
</organism>
<dbReference type="AlphaFoldDB" id="A0A7S0IFJ2"/>
<reference evidence="7" key="1">
    <citation type="submission" date="2021-01" db="EMBL/GenBank/DDBJ databases">
        <authorList>
            <person name="Corre E."/>
            <person name="Pelletier E."/>
            <person name="Niang G."/>
            <person name="Scheremetjew M."/>
            <person name="Finn R."/>
            <person name="Kale V."/>
            <person name="Holt S."/>
            <person name="Cochrane G."/>
            <person name="Meng A."/>
            <person name="Brown T."/>
            <person name="Cohen L."/>
        </authorList>
    </citation>
    <scope>NUCLEOTIDE SEQUENCE</scope>
    <source>
        <strain evidence="7">CCMP1723</strain>
    </source>
</reference>
<gene>
    <name evidence="7" type="ORF">MCOM1403_LOCUS7753</name>
</gene>
<dbReference type="GO" id="GO:0005783">
    <property type="term" value="C:endoplasmic reticulum"/>
    <property type="evidence" value="ECO:0007669"/>
    <property type="project" value="TreeGrafter"/>
</dbReference>
<evidence type="ECO:0000256" key="5">
    <source>
        <dbReference type="SAM" id="Phobius"/>
    </source>
</evidence>